<keyword evidence="2" id="KW-0812">Transmembrane</keyword>
<proteinExistence type="predicted"/>
<accession>A0ABR1S4C5</accession>
<dbReference type="Proteomes" id="UP001396898">
    <property type="component" value="Unassembled WGS sequence"/>
</dbReference>
<keyword evidence="2" id="KW-1133">Transmembrane helix</keyword>
<sequence>MERARERSQKQSEWDYQQLIAIQAGQDLDPFFGLLVSSQFAIPVSDLGDEAANAKVVDAIRAQHVIIHAQSLAHSRIAANYTDPDITTLTTNSSSKIGLDDDQYTLYKAVATDTSGQRRRVKQDEASTRALQGLLGASLVLLIISWLFTYRDTNVLPRPPTSIASVAALIAAGNLLDKLPPDVQLLDREAFAAALGVGGEKPTKYWIGWRTVPDLENGGKTRRFGIFAIEEGDEELTEGSEDEENSVGEEASTGEEASVGDEAAGGRSTASVGRLQWRHTL</sequence>
<keyword evidence="4" id="KW-1185">Reference proteome</keyword>
<feature type="region of interest" description="Disordered" evidence="1">
    <location>
        <begin position="233"/>
        <end position="281"/>
    </location>
</feature>
<name>A0ABR1S4C5_9PEZI</name>
<evidence type="ECO:0000313" key="4">
    <source>
        <dbReference type="Proteomes" id="UP001396898"/>
    </source>
</evidence>
<keyword evidence="2" id="KW-0472">Membrane</keyword>
<dbReference type="EMBL" id="JAQQWI010000007">
    <property type="protein sequence ID" value="KAK8026551.1"/>
    <property type="molecule type" value="Genomic_DNA"/>
</dbReference>
<feature type="compositionally biased region" description="Acidic residues" evidence="1">
    <location>
        <begin position="233"/>
        <end position="247"/>
    </location>
</feature>
<feature type="transmembrane region" description="Helical" evidence="2">
    <location>
        <begin position="130"/>
        <end position="148"/>
    </location>
</feature>
<evidence type="ECO:0000256" key="2">
    <source>
        <dbReference type="SAM" id="Phobius"/>
    </source>
</evidence>
<comment type="caution">
    <text evidence="3">The sequence shown here is derived from an EMBL/GenBank/DDBJ whole genome shotgun (WGS) entry which is preliminary data.</text>
</comment>
<gene>
    <name evidence="3" type="ORF">PG991_003607</name>
</gene>
<reference evidence="3 4" key="1">
    <citation type="submission" date="2023-01" db="EMBL/GenBank/DDBJ databases">
        <title>Analysis of 21 Apiospora genomes using comparative genomics revels a genus with tremendous synthesis potential of carbohydrate active enzymes and secondary metabolites.</title>
        <authorList>
            <person name="Sorensen T."/>
        </authorList>
    </citation>
    <scope>NUCLEOTIDE SEQUENCE [LARGE SCALE GENOMIC DNA]</scope>
    <source>
        <strain evidence="3 4">CBS 20057</strain>
    </source>
</reference>
<organism evidence="3 4">
    <name type="scientific">Apiospora marii</name>
    <dbReference type="NCBI Taxonomy" id="335849"/>
    <lineage>
        <taxon>Eukaryota</taxon>
        <taxon>Fungi</taxon>
        <taxon>Dikarya</taxon>
        <taxon>Ascomycota</taxon>
        <taxon>Pezizomycotina</taxon>
        <taxon>Sordariomycetes</taxon>
        <taxon>Xylariomycetidae</taxon>
        <taxon>Amphisphaeriales</taxon>
        <taxon>Apiosporaceae</taxon>
        <taxon>Apiospora</taxon>
    </lineage>
</organism>
<evidence type="ECO:0000313" key="3">
    <source>
        <dbReference type="EMBL" id="KAK8026551.1"/>
    </source>
</evidence>
<evidence type="ECO:0000256" key="1">
    <source>
        <dbReference type="SAM" id="MobiDB-lite"/>
    </source>
</evidence>
<protein>
    <submittedName>
        <fullName evidence="3">Uncharacterized protein</fullName>
    </submittedName>
</protein>